<dbReference type="RefSeq" id="WP_209772462.1">
    <property type="nucleotide sequence ID" value="NZ_JAGINP010000035.1"/>
</dbReference>
<evidence type="ECO:0000313" key="2">
    <source>
        <dbReference type="Proteomes" id="UP000781958"/>
    </source>
</evidence>
<organism evidence="1 2">
    <name type="scientific">Azospirillum rugosum</name>
    <dbReference type="NCBI Taxonomy" id="416170"/>
    <lineage>
        <taxon>Bacteria</taxon>
        <taxon>Pseudomonadati</taxon>
        <taxon>Pseudomonadota</taxon>
        <taxon>Alphaproteobacteria</taxon>
        <taxon>Rhodospirillales</taxon>
        <taxon>Azospirillaceae</taxon>
        <taxon>Azospirillum</taxon>
    </lineage>
</organism>
<keyword evidence="2" id="KW-1185">Reference proteome</keyword>
<protein>
    <recommendedName>
        <fullName evidence="3">Transposase IS66 family protein</fullName>
    </recommendedName>
</protein>
<comment type="caution">
    <text evidence="1">The sequence shown here is derived from an EMBL/GenBank/DDBJ whole genome shotgun (WGS) entry which is preliminary data.</text>
</comment>
<sequence length="164" mass="18372">MSFFERTVLPVACAPERRRAKRLATEAAVWGSIQEHGLLPHTVIVSDDAGQFDVGRHALCWVHAERLVHKLDTFTPAQYAAQQRIRALIWWFYADLKTYRTARHPPAHQRLGNRHPLPRHTTQGQRWHALRSTAGSGATFTTILFATAGARNIGATTAMARQSG</sequence>
<accession>A0ABS4SW49</accession>
<evidence type="ECO:0008006" key="3">
    <source>
        <dbReference type="Google" id="ProtNLM"/>
    </source>
</evidence>
<evidence type="ECO:0000313" key="1">
    <source>
        <dbReference type="EMBL" id="MBP2296793.1"/>
    </source>
</evidence>
<dbReference type="EMBL" id="JAGINP010000035">
    <property type="protein sequence ID" value="MBP2296793.1"/>
    <property type="molecule type" value="Genomic_DNA"/>
</dbReference>
<dbReference type="Proteomes" id="UP000781958">
    <property type="component" value="Unassembled WGS sequence"/>
</dbReference>
<reference evidence="1 2" key="1">
    <citation type="submission" date="2021-03" db="EMBL/GenBank/DDBJ databases">
        <title>Genomic Encyclopedia of Type Strains, Phase III (KMG-III): the genomes of soil and plant-associated and newly described type strains.</title>
        <authorList>
            <person name="Whitman W."/>
        </authorList>
    </citation>
    <scope>NUCLEOTIDE SEQUENCE [LARGE SCALE GENOMIC DNA]</scope>
    <source>
        <strain evidence="1 2">IMMIB AFH-6</strain>
    </source>
</reference>
<proteinExistence type="predicted"/>
<name>A0ABS4SW49_9PROT</name>
<gene>
    <name evidence="1" type="ORF">J2851_006611</name>
</gene>